<gene>
    <name evidence="1" type="ORF">H9742_01835</name>
</gene>
<comment type="caution">
    <text evidence="1">The sequence shown here is derived from an EMBL/GenBank/DDBJ whole genome shotgun (WGS) entry which is preliminary data.</text>
</comment>
<protein>
    <submittedName>
        <fullName evidence="1">Uncharacterized protein</fullName>
    </submittedName>
</protein>
<accession>A0A9D1R4D5</accession>
<evidence type="ECO:0000313" key="1">
    <source>
        <dbReference type="EMBL" id="HIW80258.1"/>
    </source>
</evidence>
<proteinExistence type="predicted"/>
<reference evidence="1" key="1">
    <citation type="journal article" date="2021" name="PeerJ">
        <title>Extensive microbial diversity within the chicken gut microbiome revealed by metagenomics and culture.</title>
        <authorList>
            <person name="Gilroy R."/>
            <person name="Ravi A."/>
            <person name="Getino M."/>
            <person name="Pursley I."/>
            <person name="Horton D.L."/>
            <person name="Alikhan N.F."/>
            <person name="Baker D."/>
            <person name="Gharbi K."/>
            <person name="Hall N."/>
            <person name="Watson M."/>
            <person name="Adriaenssens E.M."/>
            <person name="Foster-Nyarko E."/>
            <person name="Jarju S."/>
            <person name="Secka A."/>
            <person name="Antonio M."/>
            <person name="Oren A."/>
            <person name="Chaudhuri R.R."/>
            <person name="La Ragione R."/>
            <person name="Hildebrand F."/>
            <person name="Pallen M.J."/>
        </authorList>
    </citation>
    <scope>NUCLEOTIDE SEQUENCE</scope>
    <source>
        <strain evidence="1">CHK195-6426</strain>
    </source>
</reference>
<reference evidence="1" key="2">
    <citation type="submission" date="2021-04" db="EMBL/GenBank/DDBJ databases">
        <authorList>
            <person name="Gilroy R."/>
        </authorList>
    </citation>
    <scope>NUCLEOTIDE SEQUENCE</scope>
    <source>
        <strain evidence="1">CHK195-6426</strain>
    </source>
</reference>
<sequence length="151" mass="17163">MGSTQSLPEDYSLDEVRRIMEAYEEDQEVQRNEEEDGILGTDENSSVMEFPNIVVIMNEAFSDLRVLGDFETTEPVLEYWDSIQENMICCWANVSVLGGKHGKLRIRVSHLRFHGGHTAPQCPITLIYPAAGTALRYTGPWGLIESCFWMM</sequence>
<organism evidence="1 2">
    <name type="scientific">Candidatus Acetatifactor stercoripullorum</name>
    <dbReference type="NCBI Taxonomy" id="2838414"/>
    <lineage>
        <taxon>Bacteria</taxon>
        <taxon>Bacillati</taxon>
        <taxon>Bacillota</taxon>
        <taxon>Clostridia</taxon>
        <taxon>Lachnospirales</taxon>
        <taxon>Lachnospiraceae</taxon>
        <taxon>Acetatifactor</taxon>
    </lineage>
</organism>
<name>A0A9D1R4D5_9FIRM</name>
<dbReference type="Proteomes" id="UP000824265">
    <property type="component" value="Unassembled WGS sequence"/>
</dbReference>
<dbReference type="AlphaFoldDB" id="A0A9D1R4D5"/>
<dbReference type="EMBL" id="DXGH01000009">
    <property type="protein sequence ID" value="HIW80258.1"/>
    <property type="molecule type" value="Genomic_DNA"/>
</dbReference>
<evidence type="ECO:0000313" key="2">
    <source>
        <dbReference type="Proteomes" id="UP000824265"/>
    </source>
</evidence>